<reference evidence="6" key="1">
    <citation type="submission" date="2023-08" db="EMBL/GenBank/DDBJ databases">
        <title>Black Yeasts Isolated from many extreme environments.</title>
        <authorList>
            <person name="Coleine C."/>
            <person name="Stajich J.E."/>
            <person name="Selbmann L."/>
        </authorList>
    </citation>
    <scope>NUCLEOTIDE SEQUENCE</scope>
    <source>
        <strain evidence="6">CCFEE 5810</strain>
    </source>
</reference>
<dbReference type="EMBL" id="JAVRQU010000009">
    <property type="protein sequence ID" value="KAK5698613.1"/>
    <property type="molecule type" value="Genomic_DNA"/>
</dbReference>
<dbReference type="GO" id="GO:0008270">
    <property type="term" value="F:zinc ion binding"/>
    <property type="evidence" value="ECO:0007669"/>
    <property type="project" value="UniProtKB-KW"/>
</dbReference>
<evidence type="ECO:0000256" key="3">
    <source>
        <dbReference type="ARBA" id="ARBA00022833"/>
    </source>
</evidence>
<dbReference type="InterPro" id="IPR024119">
    <property type="entry name" value="TF_DEAF-1"/>
</dbReference>
<gene>
    <name evidence="6" type="ORF">LTR97_006259</name>
</gene>
<dbReference type="PANTHER" id="PTHR10237:SF14">
    <property type="entry name" value="MYND-TYPE DOMAIN-CONTAINING PROTEIN"/>
    <property type="match status" value="1"/>
</dbReference>
<dbReference type="PANTHER" id="PTHR10237">
    <property type="entry name" value="DEFORMED EPIDERMAL AUTOREGULATORY FACTOR 1 HOMOLOG SUPPRESSIN"/>
    <property type="match status" value="1"/>
</dbReference>
<protein>
    <recommendedName>
        <fullName evidence="5">MYND-type domain-containing protein</fullName>
    </recommendedName>
</protein>
<evidence type="ECO:0000256" key="2">
    <source>
        <dbReference type="ARBA" id="ARBA00022771"/>
    </source>
</evidence>
<keyword evidence="2 4" id="KW-0863">Zinc-finger</keyword>
<dbReference type="AlphaFoldDB" id="A0AAN7W637"/>
<dbReference type="Gene3D" id="6.10.140.2220">
    <property type="match status" value="1"/>
</dbReference>
<evidence type="ECO:0000313" key="7">
    <source>
        <dbReference type="Proteomes" id="UP001310594"/>
    </source>
</evidence>
<accession>A0AAN7W637</accession>
<dbReference type="Proteomes" id="UP001310594">
    <property type="component" value="Unassembled WGS sequence"/>
</dbReference>
<dbReference type="GO" id="GO:0000981">
    <property type="term" value="F:DNA-binding transcription factor activity, RNA polymerase II-specific"/>
    <property type="evidence" value="ECO:0007669"/>
    <property type="project" value="TreeGrafter"/>
</dbReference>
<dbReference type="SUPFAM" id="SSF144232">
    <property type="entry name" value="HIT/MYND zinc finger-like"/>
    <property type="match status" value="1"/>
</dbReference>
<dbReference type="Pfam" id="PF01753">
    <property type="entry name" value="zf-MYND"/>
    <property type="match status" value="1"/>
</dbReference>
<dbReference type="GO" id="GO:0005634">
    <property type="term" value="C:nucleus"/>
    <property type="evidence" value="ECO:0007669"/>
    <property type="project" value="TreeGrafter"/>
</dbReference>
<dbReference type="InterPro" id="IPR002893">
    <property type="entry name" value="Znf_MYND"/>
</dbReference>
<organism evidence="6 7">
    <name type="scientific">Elasticomyces elasticus</name>
    <dbReference type="NCBI Taxonomy" id="574655"/>
    <lineage>
        <taxon>Eukaryota</taxon>
        <taxon>Fungi</taxon>
        <taxon>Dikarya</taxon>
        <taxon>Ascomycota</taxon>
        <taxon>Pezizomycotina</taxon>
        <taxon>Dothideomycetes</taxon>
        <taxon>Dothideomycetidae</taxon>
        <taxon>Mycosphaerellales</taxon>
        <taxon>Teratosphaeriaceae</taxon>
        <taxon>Elasticomyces</taxon>
    </lineage>
</organism>
<keyword evidence="3" id="KW-0862">Zinc</keyword>
<proteinExistence type="predicted"/>
<feature type="domain" description="MYND-type" evidence="5">
    <location>
        <begin position="239"/>
        <end position="281"/>
    </location>
</feature>
<evidence type="ECO:0000313" key="6">
    <source>
        <dbReference type="EMBL" id="KAK5698613.1"/>
    </source>
</evidence>
<comment type="caution">
    <text evidence="6">The sequence shown here is derived from an EMBL/GenBank/DDBJ whole genome shotgun (WGS) entry which is preliminary data.</text>
</comment>
<evidence type="ECO:0000256" key="1">
    <source>
        <dbReference type="ARBA" id="ARBA00022723"/>
    </source>
</evidence>
<keyword evidence="1" id="KW-0479">Metal-binding</keyword>
<dbReference type="PROSITE" id="PS50865">
    <property type="entry name" value="ZF_MYND_2"/>
    <property type="match status" value="1"/>
</dbReference>
<sequence length="293" mass="31763">MGAWGLGLFQSDEDSELVVKLSEVAGFPQTIPNKEGHIMLGLTVTPNGKKFVGRSRDNLAKNRCSIYANDNKSSAMKVNIRERLDGGKLQELIDKYTAKYHAKEEDAFPAPESGYILCILGACAMTLGCTLPAAFKAQLKALYPSALHLSEAREQLKKALEGPGGFQNGTPYDFSSVGLHDMMTSKKADAECKQGNLGMNAGGQFTMFAPKPPAADVVAKSRTMMELIREEGKHSRNACGQCGKGEADGGKAMLVCSRCKERKYCSKECQAAHWPLHKAAASGVCQPKYWFAQ</sequence>
<name>A0AAN7W637_9PEZI</name>
<evidence type="ECO:0000256" key="4">
    <source>
        <dbReference type="PROSITE-ProRule" id="PRU00134"/>
    </source>
</evidence>
<evidence type="ECO:0000259" key="5">
    <source>
        <dbReference type="PROSITE" id="PS50865"/>
    </source>
</evidence>